<evidence type="ECO:0000313" key="2">
    <source>
        <dbReference type="EMBL" id="MCA4706385.1"/>
    </source>
</evidence>
<organism evidence="2 3">
    <name type="scientific">Bacteroides xylanisolvens</name>
    <dbReference type="NCBI Taxonomy" id="371601"/>
    <lineage>
        <taxon>Bacteria</taxon>
        <taxon>Pseudomonadati</taxon>
        <taxon>Bacteroidota</taxon>
        <taxon>Bacteroidia</taxon>
        <taxon>Bacteroidales</taxon>
        <taxon>Bacteroidaceae</taxon>
        <taxon>Bacteroides</taxon>
    </lineage>
</organism>
<accession>A0AAP2LFK2</accession>
<evidence type="ECO:0008006" key="4">
    <source>
        <dbReference type="Google" id="ProtNLM"/>
    </source>
</evidence>
<dbReference type="Proteomes" id="UP001198461">
    <property type="component" value="Unassembled WGS sequence"/>
</dbReference>
<dbReference type="Proteomes" id="UP001197958">
    <property type="component" value="Unassembled WGS sequence"/>
</dbReference>
<reference evidence="2" key="1">
    <citation type="submission" date="2023-08" db="EMBL/GenBank/DDBJ databases">
        <title>Mucin Metabolism Genes Underlie the Key Renovations of Bacteroides xylanisolvens Genomes in Captive Great Apes.</title>
        <authorList>
            <person name="Nishida A.H."/>
        </authorList>
    </citation>
    <scope>NUCLEOTIDE SEQUENCE</scope>
    <source>
        <strain evidence="2">P13.H9</strain>
        <strain evidence="1">P19.10B</strain>
    </source>
</reference>
<proteinExistence type="predicted"/>
<evidence type="ECO:0000313" key="3">
    <source>
        <dbReference type="Proteomes" id="UP001198461"/>
    </source>
</evidence>
<dbReference type="EMBL" id="JAIWYE010000037">
    <property type="protein sequence ID" value="MCA4706385.1"/>
    <property type="molecule type" value="Genomic_DNA"/>
</dbReference>
<protein>
    <recommendedName>
        <fullName evidence="4">Lipoprotein</fullName>
    </recommendedName>
</protein>
<evidence type="ECO:0000313" key="1">
    <source>
        <dbReference type="EMBL" id="MCA4522683.1"/>
    </source>
</evidence>
<name>A0AAP2LFK2_9BACE</name>
<dbReference type="RefSeq" id="WP_128859078.1">
    <property type="nucleotide sequence ID" value="NZ_CP183042.1"/>
</dbReference>
<sequence>MIRKFFCILSLVTLATSCTKDNFGNDKNSGDTITMNVSASMPTPKQETMLESRTVVDQITKNNISLKWVKDTDTKAYALTLSTDNEGQQVMGQPPFNIDRYSDDMKSVYFNASFNSGFKEAYFYYPYANTIDRKTKVLTIPAEQTKAGFNKYNVMISDKITPTKSGDLSVTYKQLTSIVYVEVENIPDDKTIANRFLIKFRASKAH</sequence>
<dbReference type="EMBL" id="JAIWWW010000009">
    <property type="protein sequence ID" value="MCA4522683.1"/>
    <property type="molecule type" value="Genomic_DNA"/>
</dbReference>
<dbReference type="AlphaFoldDB" id="A0AAP2LFK2"/>
<dbReference type="PROSITE" id="PS51257">
    <property type="entry name" value="PROKAR_LIPOPROTEIN"/>
    <property type="match status" value="1"/>
</dbReference>
<comment type="caution">
    <text evidence="2">The sequence shown here is derived from an EMBL/GenBank/DDBJ whole genome shotgun (WGS) entry which is preliminary data.</text>
</comment>
<gene>
    <name evidence="2" type="ORF">LD004_22550</name>
    <name evidence="1" type="ORF">LDZ35_05580</name>
</gene>